<proteinExistence type="predicted"/>
<gene>
    <name evidence="4" type="ORF">DFR64_1527</name>
</gene>
<dbReference type="EMBL" id="QUMS01000001">
    <property type="protein sequence ID" value="REG11635.1"/>
    <property type="molecule type" value="Genomic_DNA"/>
</dbReference>
<protein>
    <submittedName>
        <fullName evidence="4">Amino acid ABC transporter substrate-binding protein (PAAT family)</fullName>
    </submittedName>
</protein>
<dbReference type="PANTHER" id="PTHR35936">
    <property type="entry name" value="MEMBRANE-BOUND LYTIC MUREIN TRANSGLYCOSYLASE F"/>
    <property type="match status" value="1"/>
</dbReference>
<evidence type="ECO:0000259" key="3">
    <source>
        <dbReference type="SMART" id="SM00062"/>
    </source>
</evidence>
<comment type="caution">
    <text evidence="4">The sequence shown here is derived from an EMBL/GenBank/DDBJ whole genome shotgun (WGS) entry which is preliminary data.</text>
</comment>
<accession>A0A347ZR80</accession>
<feature type="domain" description="Solute-binding protein family 3/N-terminal" evidence="3">
    <location>
        <begin position="86"/>
        <end position="307"/>
    </location>
</feature>
<dbReference type="CDD" id="cd13530">
    <property type="entry name" value="PBP2_peptides_like"/>
    <property type="match status" value="1"/>
</dbReference>
<reference evidence="4 5" key="1">
    <citation type="submission" date="2018-08" db="EMBL/GenBank/DDBJ databases">
        <title>Genomic Encyclopedia of Type Strains, Phase IV (KMG-IV): sequencing the most valuable type-strain genomes for metagenomic binning, comparative biology and taxonomic classification.</title>
        <authorList>
            <person name="Goeker M."/>
        </authorList>
    </citation>
    <scope>NUCLEOTIDE SEQUENCE [LARGE SCALE GENOMIC DNA]</scope>
    <source>
        <strain evidence="4 5">DSM 23923</strain>
    </source>
</reference>
<dbReference type="Proteomes" id="UP000256388">
    <property type="component" value="Unassembled WGS sequence"/>
</dbReference>
<name>A0A347ZR80_9CHLR</name>
<dbReference type="SMART" id="SM00062">
    <property type="entry name" value="PBPb"/>
    <property type="match status" value="1"/>
</dbReference>
<dbReference type="Gene3D" id="3.40.190.10">
    <property type="entry name" value="Periplasmic binding protein-like II"/>
    <property type="match status" value="2"/>
</dbReference>
<evidence type="ECO:0000256" key="2">
    <source>
        <dbReference type="SAM" id="SignalP"/>
    </source>
</evidence>
<feature type="chain" id="PRO_5030063603" evidence="2">
    <location>
        <begin position="22"/>
        <end position="316"/>
    </location>
</feature>
<keyword evidence="5" id="KW-1185">Reference proteome</keyword>
<feature type="signal peptide" evidence="2">
    <location>
        <begin position="1"/>
        <end position="21"/>
    </location>
</feature>
<evidence type="ECO:0000313" key="5">
    <source>
        <dbReference type="Proteomes" id="UP000256388"/>
    </source>
</evidence>
<evidence type="ECO:0000256" key="1">
    <source>
        <dbReference type="ARBA" id="ARBA00022729"/>
    </source>
</evidence>
<dbReference type="InterPro" id="IPR001638">
    <property type="entry name" value="Solute-binding_3/MltF_N"/>
</dbReference>
<dbReference type="OrthoDB" id="9774451at2"/>
<evidence type="ECO:0000313" key="4">
    <source>
        <dbReference type="EMBL" id="REG11635.1"/>
    </source>
</evidence>
<dbReference type="PANTHER" id="PTHR35936:SF19">
    <property type="entry name" value="AMINO-ACID-BINDING PROTEIN YXEM-RELATED"/>
    <property type="match status" value="1"/>
</dbReference>
<dbReference type="Pfam" id="PF00497">
    <property type="entry name" value="SBP_bac_3"/>
    <property type="match status" value="1"/>
</dbReference>
<dbReference type="RefSeq" id="WP_116224757.1">
    <property type="nucleotide sequence ID" value="NZ_AP018437.1"/>
</dbReference>
<dbReference type="SUPFAM" id="SSF53850">
    <property type="entry name" value="Periplasmic binding protein-like II"/>
    <property type="match status" value="1"/>
</dbReference>
<organism evidence="4 5">
    <name type="scientific">Pelolinea submarina</name>
    <dbReference type="NCBI Taxonomy" id="913107"/>
    <lineage>
        <taxon>Bacteria</taxon>
        <taxon>Bacillati</taxon>
        <taxon>Chloroflexota</taxon>
        <taxon>Anaerolineae</taxon>
        <taxon>Anaerolineales</taxon>
        <taxon>Anaerolineaceae</taxon>
        <taxon>Pelolinea</taxon>
    </lineage>
</organism>
<keyword evidence="1 2" id="KW-0732">Signal</keyword>
<dbReference type="AlphaFoldDB" id="A0A347ZR80"/>
<sequence length="316" mass="34108">MNNKKYLVIAFLVIGALALGACGGADTTAADNTAAEEAAPAEDAAAEEAAPAEEAAAELTYDENGIPVYGCLGSAETALVDLDCREVTVAVEDAYLPFNYIYEGKAGGWDYVVIPQICELLHCTPVFQECSWDILIQSVADGLYDMAGDGVTITPERDEIVDFSDSYISIDQRLLVKMGEDRFASIEEFVANPDLILGTQVATTNYETAATYLPEDRISAFEQFPFAVQSLLSNDVDAVLIDEQVGLGYVSQNPDDIELVGPSISSDLLGFVFPNDSDLVEPFNTALAELKSNGFLEQVNTQFFGLSFTLTYDDIE</sequence>
<dbReference type="PROSITE" id="PS51257">
    <property type="entry name" value="PROKAR_LIPOPROTEIN"/>
    <property type="match status" value="1"/>
</dbReference>